<evidence type="ECO:0000256" key="1">
    <source>
        <dbReference type="ARBA" id="ARBA00007347"/>
    </source>
</evidence>
<comment type="caution">
    <text evidence="5">The sequence shown here is derived from an EMBL/GenBank/DDBJ whole genome shotgun (WGS) entry which is preliminary data.</text>
</comment>
<dbReference type="Proteomes" id="UP001153069">
    <property type="component" value="Unassembled WGS sequence"/>
</dbReference>
<evidence type="ECO:0000256" key="4">
    <source>
        <dbReference type="SAM" id="MobiDB-lite"/>
    </source>
</evidence>
<feature type="compositionally biased region" description="Low complexity" evidence="4">
    <location>
        <begin position="1"/>
        <end position="19"/>
    </location>
</feature>
<protein>
    <recommendedName>
        <fullName evidence="3">COX assembly mitochondrial protein</fullName>
    </recommendedName>
</protein>
<accession>A0A9N8HI80</accession>
<feature type="region of interest" description="Disordered" evidence="4">
    <location>
        <begin position="1"/>
        <end position="22"/>
    </location>
</feature>
<evidence type="ECO:0000313" key="5">
    <source>
        <dbReference type="EMBL" id="CAB9516143.1"/>
    </source>
</evidence>
<dbReference type="Pfam" id="PF08583">
    <property type="entry name" value="Cmc1"/>
    <property type="match status" value="1"/>
</dbReference>
<evidence type="ECO:0000256" key="3">
    <source>
        <dbReference type="RuleBase" id="RU364104"/>
    </source>
</evidence>
<comment type="similarity">
    <text evidence="1 3">Belongs to the CMC family.</text>
</comment>
<dbReference type="InterPro" id="IPR013892">
    <property type="entry name" value="Cyt_c_biogenesis_Cmc1-like"/>
</dbReference>
<sequence>MSSSSAPSSSGSSNSNSSAQLEAEYRAQIKETSREGRLSFKNRAEDLLRYECKEEAKEICKPFVQDFAECANEQGLFVVFRCQSKLKALNSCMAKHNGEEAWQKYKQDHQKELEIRSTGKKVF</sequence>
<evidence type="ECO:0000256" key="2">
    <source>
        <dbReference type="ARBA" id="ARBA00023157"/>
    </source>
</evidence>
<organism evidence="5 6">
    <name type="scientific">Seminavis robusta</name>
    <dbReference type="NCBI Taxonomy" id="568900"/>
    <lineage>
        <taxon>Eukaryota</taxon>
        <taxon>Sar</taxon>
        <taxon>Stramenopiles</taxon>
        <taxon>Ochrophyta</taxon>
        <taxon>Bacillariophyta</taxon>
        <taxon>Bacillariophyceae</taxon>
        <taxon>Bacillariophycidae</taxon>
        <taxon>Naviculales</taxon>
        <taxon>Naviculaceae</taxon>
        <taxon>Seminavis</taxon>
    </lineage>
</organism>
<dbReference type="GO" id="GO:0005739">
    <property type="term" value="C:mitochondrion"/>
    <property type="evidence" value="ECO:0007669"/>
    <property type="project" value="UniProtKB-SubCell"/>
</dbReference>
<name>A0A9N8HI80_9STRA</name>
<keyword evidence="3" id="KW-0496">Mitochondrion</keyword>
<dbReference type="AlphaFoldDB" id="A0A9N8HI80"/>
<proteinExistence type="inferred from homology"/>
<dbReference type="EMBL" id="CAICTM010000762">
    <property type="protein sequence ID" value="CAB9516143.1"/>
    <property type="molecule type" value="Genomic_DNA"/>
</dbReference>
<keyword evidence="2" id="KW-1015">Disulfide bond</keyword>
<keyword evidence="6" id="KW-1185">Reference proteome</keyword>
<reference evidence="5" key="1">
    <citation type="submission" date="2020-06" db="EMBL/GenBank/DDBJ databases">
        <authorList>
            <consortium name="Plant Systems Biology data submission"/>
        </authorList>
    </citation>
    <scope>NUCLEOTIDE SEQUENCE</scope>
    <source>
        <strain evidence="5">D6</strain>
    </source>
</reference>
<evidence type="ECO:0000313" key="6">
    <source>
        <dbReference type="Proteomes" id="UP001153069"/>
    </source>
</evidence>
<comment type="subcellular location">
    <subcellularLocation>
        <location evidence="3">Mitochondrion</location>
    </subcellularLocation>
</comment>
<gene>
    <name evidence="5" type="ORF">SEMRO_763_G198880.1</name>
</gene>